<name>A0A284R836_ARMOS</name>
<keyword evidence="2" id="KW-0472">Membrane</keyword>
<dbReference type="Pfam" id="PF20153">
    <property type="entry name" value="DUF6535"/>
    <property type="match status" value="1"/>
</dbReference>
<dbReference type="Proteomes" id="UP000219338">
    <property type="component" value="Unassembled WGS sequence"/>
</dbReference>
<dbReference type="EMBL" id="FUEG01000005">
    <property type="protein sequence ID" value="SJL04882.1"/>
    <property type="molecule type" value="Genomic_DNA"/>
</dbReference>
<evidence type="ECO:0000313" key="5">
    <source>
        <dbReference type="Proteomes" id="UP000219338"/>
    </source>
</evidence>
<feature type="transmembrane region" description="Helical" evidence="2">
    <location>
        <begin position="128"/>
        <end position="145"/>
    </location>
</feature>
<keyword evidence="2" id="KW-0812">Transmembrane</keyword>
<feature type="transmembrane region" description="Helical" evidence="2">
    <location>
        <begin position="289"/>
        <end position="315"/>
    </location>
</feature>
<organism evidence="4 5">
    <name type="scientific">Armillaria ostoyae</name>
    <name type="common">Armillaria root rot fungus</name>
    <dbReference type="NCBI Taxonomy" id="47428"/>
    <lineage>
        <taxon>Eukaryota</taxon>
        <taxon>Fungi</taxon>
        <taxon>Dikarya</taxon>
        <taxon>Basidiomycota</taxon>
        <taxon>Agaricomycotina</taxon>
        <taxon>Agaricomycetes</taxon>
        <taxon>Agaricomycetidae</taxon>
        <taxon>Agaricales</taxon>
        <taxon>Marasmiineae</taxon>
        <taxon>Physalacriaceae</taxon>
        <taxon>Armillaria</taxon>
    </lineage>
</organism>
<feature type="compositionally biased region" description="Basic and acidic residues" evidence="1">
    <location>
        <begin position="1"/>
        <end position="16"/>
    </location>
</feature>
<feature type="domain" description="DUF6535" evidence="3">
    <location>
        <begin position="104"/>
        <end position="284"/>
    </location>
</feature>
<sequence length="1088" mass="122071">MSIHEIDRTSTLDPRQDGAIVREAAEAESQGQNPAEQEVDSAEAEDKAPTAAPLASATAANVKTFFGMKRANPTVKKGNDTYDYEQKYPEDAPYEETTQNARVWRTYEDESRIHDTNMVEESRDNVDVLLVFAGLFSAVVTAFVVQTSQRLQPDYAAISASLLYESVLVQRAIANGSPVNSIAPSPLNPSIPFVPATTDVWVNGLWFTSLFLSLTTALVAVLVKQWLHHYVALPSGTPCDRSFTRQFRYAGFQKWHVQVIIGLLPVLMHLALAIFLSGLVVFLHPLRTTLSWVICAGTAVVYAAYVLAAILPIIFPQCPYRTPLCDLIYISFHRIIPQVTWQRKDYFLYAYKRGKFFHMFHCLPHVEARKPKSLTMIESKFVHQTSTSLAAEALDWLLSVSSNPTVQSIVIQSIGGLPMTSEEKFQALQGDTNTADELHRSLLGHCLRRKDFHHEPAPGMELKLGRLLRFHPRNSRVLYSFITTGIDSFELAIAILSNGCPLKDRKTLVSVHSGTLFMDITRSSKLPPRCWYHLMIASHVLARDPLDPDNDDHANIFPLHLCSIVLHTLSRTGLMQGLNFPLIHDFDSPLVLGFGDALPYFLEKIYDPILYMLSKFAKDPSSCEPSLPQSLRVFVAVIEFLLHRLSLPQSDKSDTTICQSLITAVRWIRRQTFLSQEATAVTTVLEDIIAPGVVPPLNIKSDWSELRYDTILAYHSLNTIAPSACSSRGLRTIVDFMTSHWDQTRGFSYKSDASCRVLADLLAKRIPAAFTVFRGSQCLEFLGNHTFHEAAVLLVSEYVAGISTMQHALDGTMDKAMLQLHIDYLHNPLNLYTACSILATRGIGNIDWSAIYRDIMALVQLRPHDAAWDECRKKLRDLVQSDGGHFFSEQRVWPICGSLSDLWECHRLQTDEIQVEKDNIRYAIHVLDGFFDSEAHTVGRLDHFLGWCLRRKPEDKREPEQQLRHKTICPSAFASPGRPIYPPSSFGVVHHQIPPESTLDPITDVVQGLIPGIRMEKLKPGIDVSEQDTKKISSAVLEGFRAIEAVAQCHSHHERHGRSAGRESVPVIGLANVRNPGYGDEEWEHVVH</sequence>
<dbReference type="STRING" id="47428.A0A284R836"/>
<evidence type="ECO:0000259" key="3">
    <source>
        <dbReference type="Pfam" id="PF20153"/>
    </source>
</evidence>
<feature type="transmembrane region" description="Helical" evidence="2">
    <location>
        <begin position="204"/>
        <end position="223"/>
    </location>
</feature>
<evidence type="ECO:0000256" key="2">
    <source>
        <dbReference type="SAM" id="Phobius"/>
    </source>
</evidence>
<evidence type="ECO:0000256" key="1">
    <source>
        <dbReference type="SAM" id="MobiDB-lite"/>
    </source>
</evidence>
<dbReference type="AlphaFoldDB" id="A0A284R836"/>
<feature type="transmembrane region" description="Helical" evidence="2">
    <location>
        <begin position="255"/>
        <end position="283"/>
    </location>
</feature>
<keyword evidence="5" id="KW-1185">Reference proteome</keyword>
<reference evidence="5" key="1">
    <citation type="journal article" date="2017" name="Nat. Ecol. Evol.">
        <title>Genome expansion and lineage-specific genetic innovations in the forest pathogenic fungi Armillaria.</title>
        <authorList>
            <person name="Sipos G."/>
            <person name="Prasanna A.N."/>
            <person name="Walter M.C."/>
            <person name="O'Connor E."/>
            <person name="Balint B."/>
            <person name="Krizsan K."/>
            <person name="Kiss B."/>
            <person name="Hess J."/>
            <person name="Varga T."/>
            <person name="Slot J."/>
            <person name="Riley R."/>
            <person name="Boka B."/>
            <person name="Rigling D."/>
            <person name="Barry K."/>
            <person name="Lee J."/>
            <person name="Mihaltcheva S."/>
            <person name="LaButti K."/>
            <person name="Lipzen A."/>
            <person name="Waldron R."/>
            <person name="Moloney N.M."/>
            <person name="Sperisen C."/>
            <person name="Kredics L."/>
            <person name="Vagvoelgyi C."/>
            <person name="Patrignani A."/>
            <person name="Fitzpatrick D."/>
            <person name="Nagy I."/>
            <person name="Doyle S."/>
            <person name="Anderson J.B."/>
            <person name="Grigoriev I.V."/>
            <person name="Gueldener U."/>
            <person name="Muensterkoetter M."/>
            <person name="Nagy L.G."/>
        </authorList>
    </citation>
    <scope>NUCLEOTIDE SEQUENCE [LARGE SCALE GENOMIC DNA]</scope>
    <source>
        <strain evidence="5">C18/9</strain>
    </source>
</reference>
<accession>A0A284R836</accession>
<dbReference type="OrthoDB" id="2890504at2759"/>
<protein>
    <recommendedName>
        <fullName evidence="3">DUF6535 domain-containing protein</fullName>
    </recommendedName>
</protein>
<proteinExistence type="predicted"/>
<feature type="region of interest" description="Disordered" evidence="1">
    <location>
        <begin position="1"/>
        <end position="54"/>
    </location>
</feature>
<keyword evidence="2" id="KW-1133">Transmembrane helix</keyword>
<dbReference type="InterPro" id="IPR045338">
    <property type="entry name" value="DUF6535"/>
</dbReference>
<gene>
    <name evidence="4" type="ORF">ARMOST_08253</name>
</gene>
<evidence type="ECO:0000313" key="4">
    <source>
        <dbReference type="EMBL" id="SJL04882.1"/>
    </source>
</evidence>